<dbReference type="InterPro" id="IPR050857">
    <property type="entry name" value="D-2-hydroxyacid_DH"/>
</dbReference>
<comment type="function">
    <text evidence="1">Catalyzes the reversible oxidation of 3-phospho-D-glycerate to 3-phosphonooxypyruvate, the first step of the phosphorylated L-serine biosynthesis pathway. Also catalyzes the reversible oxidation of 2-hydroxyglutarate to 2-oxoglutarate.</text>
</comment>
<comment type="catalytic activity">
    <reaction evidence="9">
        <text>(R)-2-hydroxyglutarate + NAD(+) = 2-oxoglutarate + NADH + H(+)</text>
        <dbReference type="Rhea" id="RHEA:49612"/>
        <dbReference type="ChEBI" id="CHEBI:15378"/>
        <dbReference type="ChEBI" id="CHEBI:15801"/>
        <dbReference type="ChEBI" id="CHEBI:16810"/>
        <dbReference type="ChEBI" id="CHEBI:57540"/>
        <dbReference type="ChEBI" id="CHEBI:57945"/>
        <dbReference type="EC" id="1.1.1.399"/>
    </reaction>
</comment>
<reference evidence="13 14" key="1">
    <citation type="submission" date="2023-01" db="EMBL/GenBank/DDBJ databases">
        <title>Novel diversity within Roseofilum (Cyanobacteria; Desertifilaceae) from marine benthic mats with descriptions of four novel species.</title>
        <authorList>
            <person name="Wang Y."/>
            <person name="Berthold D.E."/>
            <person name="Hu J."/>
            <person name="Lefler F.W."/>
            <person name="Laughinghouse H.D. IV."/>
        </authorList>
    </citation>
    <scope>NUCLEOTIDE SEQUENCE [LARGE SCALE GENOMIC DNA]</scope>
    <source>
        <strain evidence="13 14">BLCC-M114</strain>
    </source>
</reference>
<comment type="catalytic activity">
    <reaction evidence="10 11">
        <text>(2R)-3-phosphoglycerate + NAD(+) = 3-phosphooxypyruvate + NADH + H(+)</text>
        <dbReference type="Rhea" id="RHEA:12641"/>
        <dbReference type="ChEBI" id="CHEBI:15378"/>
        <dbReference type="ChEBI" id="CHEBI:18110"/>
        <dbReference type="ChEBI" id="CHEBI:57540"/>
        <dbReference type="ChEBI" id="CHEBI:57945"/>
        <dbReference type="ChEBI" id="CHEBI:58272"/>
        <dbReference type="EC" id="1.1.1.95"/>
    </reaction>
</comment>
<comment type="pathway">
    <text evidence="2 11">Amino-acid biosynthesis; L-serine biosynthesis; L-serine from 3-phospho-D-glycerate: step 1/3.</text>
</comment>
<evidence type="ECO:0000313" key="14">
    <source>
        <dbReference type="Proteomes" id="UP001235849"/>
    </source>
</evidence>
<evidence type="ECO:0000256" key="11">
    <source>
        <dbReference type="RuleBase" id="RU363003"/>
    </source>
</evidence>
<evidence type="ECO:0000256" key="10">
    <source>
        <dbReference type="ARBA" id="ARBA00048731"/>
    </source>
</evidence>
<dbReference type="InterPro" id="IPR002912">
    <property type="entry name" value="ACT_dom"/>
</dbReference>
<dbReference type="Pfam" id="PF00389">
    <property type="entry name" value="2-Hacid_dh"/>
    <property type="match status" value="1"/>
</dbReference>
<dbReference type="InterPro" id="IPR029753">
    <property type="entry name" value="D-isomer_DH_CS"/>
</dbReference>
<dbReference type="InterPro" id="IPR006139">
    <property type="entry name" value="D-isomer_2_OHA_DH_cat_dom"/>
</dbReference>
<dbReference type="PROSITE" id="PS00065">
    <property type="entry name" value="D_2_HYDROXYACID_DH_1"/>
    <property type="match status" value="1"/>
</dbReference>
<keyword evidence="8 11" id="KW-0718">Serine biosynthesis</keyword>
<feature type="domain" description="ACT" evidence="12">
    <location>
        <begin position="454"/>
        <end position="526"/>
    </location>
</feature>
<dbReference type="SUPFAM" id="SSF51735">
    <property type="entry name" value="NAD(P)-binding Rossmann-fold domains"/>
    <property type="match status" value="1"/>
</dbReference>
<dbReference type="GO" id="GO:0004617">
    <property type="term" value="F:phosphoglycerate dehydrogenase activity"/>
    <property type="evidence" value="ECO:0007669"/>
    <property type="project" value="UniProtKB-EC"/>
</dbReference>
<evidence type="ECO:0000256" key="5">
    <source>
        <dbReference type="ARBA" id="ARBA00022605"/>
    </source>
</evidence>
<dbReference type="EMBL" id="JAQOSO010000042">
    <property type="protein sequence ID" value="MDJ1174139.1"/>
    <property type="molecule type" value="Genomic_DNA"/>
</dbReference>
<gene>
    <name evidence="13" type="primary">serA</name>
    <name evidence="13" type="ORF">PMG25_08540</name>
</gene>
<dbReference type="Pfam" id="PF19304">
    <property type="entry name" value="PGDH_inter"/>
    <property type="match status" value="1"/>
</dbReference>
<comment type="caution">
    <text evidence="13">The sequence shown here is derived from an EMBL/GenBank/DDBJ whole genome shotgun (WGS) entry which is preliminary data.</text>
</comment>
<dbReference type="CDD" id="cd12173">
    <property type="entry name" value="PGDH_4"/>
    <property type="match status" value="1"/>
</dbReference>
<keyword evidence="5 11" id="KW-0028">Amino-acid biosynthesis</keyword>
<evidence type="ECO:0000256" key="6">
    <source>
        <dbReference type="ARBA" id="ARBA00023002"/>
    </source>
</evidence>
<accession>A0ABT7B698</accession>
<evidence type="ECO:0000313" key="13">
    <source>
        <dbReference type="EMBL" id="MDJ1174139.1"/>
    </source>
</evidence>
<evidence type="ECO:0000256" key="2">
    <source>
        <dbReference type="ARBA" id="ARBA00005216"/>
    </source>
</evidence>
<dbReference type="Proteomes" id="UP001235849">
    <property type="component" value="Unassembled WGS sequence"/>
</dbReference>
<dbReference type="SUPFAM" id="SSF55021">
    <property type="entry name" value="ACT-like"/>
    <property type="match status" value="1"/>
</dbReference>
<dbReference type="Pfam" id="PF02826">
    <property type="entry name" value="2-Hacid_dh_C"/>
    <property type="match status" value="1"/>
</dbReference>
<evidence type="ECO:0000256" key="1">
    <source>
        <dbReference type="ARBA" id="ARBA00003800"/>
    </source>
</evidence>
<dbReference type="PROSITE" id="PS51671">
    <property type="entry name" value="ACT"/>
    <property type="match status" value="1"/>
</dbReference>
<evidence type="ECO:0000256" key="3">
    <source>
        <dbReference type="ARBA" id="ARBA00005854"/>
    </source>
</evidence>
<keyword evidence="7 11" id="KW-0520">NAD</keyword>
<dbReference type="Gene3D" id="3.30.70.260">
    <property type="match status" value="1"/>
</dbReference>
<dbReference type="EC" id="1.1.1.95" evidence="11"/>
<evidence type="ECO:0000256" key="4">
    <source>
        <dbReference type="ARBA" id="ARBA00021582"/>
    </source>
</evidence>
<comment type="similarity">
    <text evidence="3 11">Belongs to the D-isomer specific 2-hydroxyacid dehydrogenase family.</text>
</comment>
<keyword evidence="6 11" id="KW-0560">Oxidoreductase</keyword>
<evidence type="ECO:0000256" key="7">
    <source>
        <dbReference type="ARBA" id="ARBA00023027"/>
    </source>
</evidence>
<protein>
    <recommendedName>
        <fullName evidence="4 11">D-3-phosphoglycerate dehydrogenase</fullName>
        <ecNumber evidence="11">1.1.1.95</ecNumber>
    </recommendedName>
</protein>
<proteinExistence type="inferred from homology"/>
<dbReference type="Gene3D" id="3.30.1330.90">
    <property type="entry name" value="D-3-phosphoglycerate dehydrogenase, domain 3"/>
    <property type="match status" value="1"/>
</dbReference>
<dbReference type="PROSITE" id="PS00671">
    <property type="entry name" value="D_2_HYDROXYACID_DH_3"/>
    <property type="match status" value="1"/>
</dbReference>
<dbReference type="NCBIfam" id="TIGR01327">
    <property type="entry name" value="PGDH"/>
    <property type="match status" value="1"/>
</dbReference>
<sequence length="526" mass="56370">MPKVLVCDPIDQAGIDILSQVAQVDVKTGLPVEELVKVVPEYDALMIRSGTRVTQEIIEAAVQLKIIGRAGVGVDNVDVPAATRKGVIVVNSPEGNTIAAAEHALALMLSLSRHIPDANQSVKNGQWERKKFVGTEVYKKTLGIVGLGKIGSHVAAAAKAMGMKLIAFDPFISAERADQLGCRLVDMDVLMQESDYITLHIPKTPETTNLINAKSLAKMKPTARIINCARGGIIDEAALAEALKNGQIGGAALDVYANEPLGESPLTELGKEVILTPHLGASTTEAQVNVAVDVAEQIRDVLLGLPARSAVNIPGLHPDALEQLRPYLQLAETLGNLVSQLVGDRVESLNIRLQGELANNQSQPIVIAALKGLLSRALRERVNYVNASIEAQERGIRVIETRDASIRDYRGSLLLQAKGPSEEHDVTGTLLGDGEIRITTVDGFPINVPPNQHMLFTRHRDMPGIIGKIGSLLGSFNVNIASMQVGRQIVRGDAVMVLTIDDPLPEGILEEILKVPGIRDANTVML</sequence>
<evidence type="ECO:0000259" key="12">
    <source>
        <dbReference type="PROSITE" id="PS51671"/>
    </source>
</evidence>
<dbReference type="InterPro" id="IPR006140">
    <property type="entry name" value="D-isomer_DH_NAD-bd"/>
</dbReference>
<dbReference type="PANTHER" id="PTHR42789">
    <property type="entry name" value="D-ISOMER SPECIFIC 2-HYDROXYACID DEHYDROGENASE FAMILY PROTEIN (AFU_ORTHOLOGUE AFUA_6G10090)"/>
    <property type="match status" value="1"/>
</dbReference>
<organism evidence="13 14">
    <name type="scientific">Roseofilum capinflatum BLCC-M114</name>
    <dbReference type="NCBI Taxonomy" id="3022440"/>
    <lineage>
        <taxon>Bacteria</taxon>
        <taxon>Bacillati</taxon>
        <taxon>Cyanobacteriota</taxon>
        <taxon>Cyanophyceae</taxon>
        <taxon>Desertifilales</taxon>
        <taxon>Desertifilaceae</taxon>
        <taxon>Roseofilum</taxon>
        <taxon>Roseofilum capinflatum</taxon>
    </lineage>
</organism>
<dbReference type="InterPro" id="IPR045865">
    <property type="entry name" value="ACT-like_dom_sf"/>
</dbReference>
<dbReference type="InterPro" id="IPR029752">
    <property type="entry name" value="D-isomer_DH_CS1"/>
</dbReference>
<evidence type="ECO:0000256" key="8">
    <source>
        <dbReference type="ARBA" id="ARBA00023299"/>
    </source>
</evidence>
<dbReference type="InterPro" id="IPR029009">
    <property type="entry name" value="ASB_dom_sf"/>
</dbReference>
<dbReference type="RefSeq" id="WP_283766476.1">
    <property type="nucleotide sequence ID" value="NZ_JAQOSO010000042.1"/>
</dbReference>
<dbReference type="SUPFAM" id="SSF143548">
    <property type="entry name" value="Serine metabolism enzymes domain"/>
    <property type="match status" value="1"/>
</dbReference>
<dbReference type="Pfam" id="PF01842">
    <property type="entry name" value="ACT"/>
    <property type="match status" value="1"/>
</dbReference>
<dbReference type="InterPro" id="IPR036291">
    <property type="entry name" value="NAD(P)-bd_dom_sf"/>
</dbReference>
<evidence type="ECO:0000256" key="9">
    <source>
        <dbReference type="ARBA" id="ARBA00048126"/>
    </source>
</evidence>
<dbReference type="SUPFAM" id="SSF52283">
    <property type="entry name" value="Formate/glycerate dehydrogenase catalytic domain-like"/>
    <property type="match status" value="1"/>
</dbReference>
<dbReference type="InterPro" id="IPR006236">
    <property type="entry name" value="PGDH"/>
</dbReference>
<dbReference type="InterPro" id="IPR045626">
    <property type="entry name" value="PGDH_ASB_dom"/>
</dbReference>
<dbReference type="Gene3D" id="3.40.50.720">
    <property type="entry name" value="NAD(P)-binding Rossmann-like Domain"/>
    <property type="match status" value="2"/>
</dbReference>
<keyword evidence="14" id="KW-1185">Reference proteome</keyword>
<dbReference type="PANTHER" id="PTHR42789:SF1">
    <property type="entry name" value="D-ISOMER SPECIFIC 2-HYDROXYACID DEHYDROGENASE FAMILY PROTEIN (AFU_ORTHOLOGUE AFUA_6G10090)"/>
    <property type="match status" value="1"/>
</dbReference>
<name>A0ABT7B698_9CYAN</name>
<dbReference type="CDD" id="cd04902">
    <property type="entry name" value="ACT_3PGDH-xct"/>
    <property type="match status" value="1"/>
</dbReference>